<accession>A0ABV0NHT4</accession>
<dbReference type="Proteomes" id="UP001476798">
    <property type="component" value="Unassembled WGS sequence"/>
</dbReference>
<keyword evidence="2" id="KW-1185">Reference proteome</keyword>
<comment type="caution">
    <text evidence="1">The sequence shown here is derived from an EMBL/GenBank/DDBJ whole genome shotgun (WGS) entry which is preliminary data.</text>
</comment>
<name>A0ABV0NHT4_9TELE</name>
<sequence length="100" mass="10971">MLPVGEGGDSHWCCQKGSDITTLVLLSSLFSSVMSINTEYRSSFLKSLSVMGLDGRGRERAWCEDLGAKRASQDPRHDRCSLICSDLQQLFGASDEKIGK</sequence>
<organism evidence="1 2">
    <name type="scientific">Goodea atripinnis</name>
    <dbReference type="NCBI Taxonomy" id="208336"/>
    <lineage>
        <taxon>Eukaryota</taxon>
        <taxon>Metazoa</taxon>
        <taxon>Chordata</taxon>
        <taxon>Craniata</taxon>
        <taxon>Vertebrata</taxon>
        <taxon>Euteleostomi</taxon>
        <taxon>Actinopterygii</taxon>
        <taxon>Neopterygii</taxon>
        <taxon>Teleostei</taxon>
        <taxon>Neoteleostei</taxon>
        <taxon>Acanthomorphata</taxon>
        <taxon>Ovalentaria</taxon>
        <taxon>Atherinomorphae</taxon>
        <taxon>Cyprinodontiformes</taxon>
        <taxon>Goodeidae</taxon>
        <taxon>Goodea</taxon>
    </lineage>
</organism>
<proteinExistence type="predicted"/>
<evidence type="ECO:0000313" key="1">
    <source>
        <dbReference type="EMBL" id="MEQ2170414.1"/>
    </source>
</evidence>
<protein>
    <submittedName>
        <fullName evidence="1">Uncharacterized protein</fullName>
    </submittedName>
</protein>
<reference evidence="1 2" key="1">
    <citation type="submission" date="2021-06" db="EMBL/GenBank/DDBJ databases">
        <authorList>
            <person name="Palmer J.M."/>
        </authorList>
    </citation>
    <scope>NUCLEOTIDE SEQUENCE [LARGE SCALE GENOMIC DNA]</scope>
    <source>
        <strain evidence="1 2">GA_2019</strain>
        <tissue evidence="1">Muscle</tissue>
    </source>
</reference>
<evidence type="ECO:0000313" key="2">
    <source>
        <dbReference type="Proteomes" id="UP001476798"/>
    </source>
</evidence>
<dbReference type="EMBL" id="JAHRIO010039983">
    <property type="protein sequence ID" value="MEQ2170414.1"/>
    <property type="molecule type" value="Genomic_DNA"/>
</dbReference>
<gene>
    <name evidence="1" type="ORF">GOODEAATRI_000041</name>
</gene>